<dbReference type="Gene3D" id="1.10.1760.20">
    <property type="match status" value="1"/>
</dbReference>
<sequence length="326" mass="33403">MHMSNVLLSPLVGSAFLTISGALAGYSSGKMKQEKQPALTPLMGTLGAFVFAAQMINVSIPATGSSGHLGGGLLLAALLGLHRAFLAMSLLLTLQSVLFADGGLLALGCNIFNMAFIPAFIAYPLIFKTLTSNNNSPNRLAVASIIAALAGVLMGALAVTLQTAVSGISALPFTTFAAHMLPIHAAIGVAEGVITWAVLTAVRLQATNLPLHPNAAANIGSVKRAFVMAALLIGGVGSWFASAEHDGLEWSIARTFGSELPENSSALHNYAAAIQEQTALFPDYAVPFAPSTTTVAGVAISLESTIAALIGIGVMLLLTARKQAKG</sequence>
<dbReference type="PANTHER" id="PTHR34229">
    <property type="entry name" value="METAL TRANSPORT PROTEIN HI_1621-RELATED"/>
    <property type="match status" value="1"/>
</dbReference>
<evidence type="ECO:0000256" key="3">
    <source>
        <dbReference type="ARBA" id="ARBA00022475"/>
    </source>
</evidence>
<evidence type="ECO:0000256" key="2">
    <source>
        <dbReference type="ARBA" id="ARBA00022448"/>
    </source>
</evidence>
<dbReference type="Pfam" id="PF01891">
    <property type="entry name" value="CbiM"/>
    <property type="match status" value="1"/>
</dbReference>
<dbReference type="InterPro" id="IPR002751">
    <property type="entry name" value="CbiM/NikMN"/>
</dbReference>
<dbReference type="Pfam" id="PF13190">
    <property type="entry name" value="PDGLE"/>
    <property type="match status" value="1"/>
</dbReference>
<dbReference type="GO" id="GO:0000041">
    <property type="term" value="P:transition metal ion transport"/>
    <property type="evidence" value="ECO:0007669"/>
    <property type="project" value="InterPro"/>
</dbReference>
<protein>
    <submittedName>
        <fullName evidence="9">Cobalamin biosynthesis protein CbiM, putative</fullName>
    </submittedName>
</protein>
<feature type="transmembrane region" description="Helical" evidence="7">
    <location>
        <begin position="72"/>
        <end position="92"/>
    </location>
</feature>
<keyword evidence="5 7" id="KW-1133">Transmembrane helix</keyword>
<keyword evidence="6 7" id="KW-0472">Membrane</keyword>
<dbReference type="EMBL" id="CP000108">
    <property type="protein sequence ID" value="ABB27830.1"/>
    <property type="molecule type" value="Genomic_DNA"/>
</dbReference>
<name>Q3AT45_CHLCH</name>
<evidence type="ECO:0000259" key="8">
    <source>
        <dbReference type="Pfam" id="PF13190"/>
    </source>
</evidence>
<organism evidence="9">
    <name type="scientific">Chlorobium chlorochromatii (strain CaD3)</name>
    <dbReference type="NCBI Taxonomy" id="340177"/>
    <lineage>
        <taxon>Bacteria</taxon>
        <taxon>Pseudomonadati</taxon>
        <taxon>Chlorobiota</taxon>
        <taxon>Chlorobiia</taxon>
        <taxon>Chlorobiales</taxon>
        <taxon>Chlorobiaceae</taxon>
        <taxon>Chlorobium/Pelodictyon group</taxon>
        <taxon>Chlorobium</taxon>
    </lineage>
</organism>
<feature type="transmembrane region" description="Helical" evidence="7">
    <location>
        <begin position="181"/>
        <end position="204"/>
    </location>
</feature>
<evidence type="ECO:0000313" key="9">
    <source>
        <dbReference type="EMBL" id="ABB27830.1"/>
    </source>
</evidence>
<evidence type="ECO:0000256" key="7">
    <source>
        <dbReference type="SAM" id="Phobius"/>
    </source>
</evidence>
<keyword evidence="4 7" id="KW-0812">Transmembrane</keyword>
<evidence type="ECO:0000256" key="6">
    <source>
        <dbReference type="ARBA" id="ARBA00023136"/>
    </source>
</evidence>
<reference evidence="9" key="1">
    <citation type="submission" date="2005-08" db="EMBL/GenBank/DDBJ databases">
        <title>Complete sequence of Chlorobium chlorochromatii CaD3.</title>
        <authorList>
            <person name="Copeland A."/>
            <person name="Lucas S."/>
            <person name="Lapidus A."/>
            <person name="Barry K."/>
            <person name="Detter J.C."/>
            <person name="Glavina T."/>
            <person name="Hammon N."/>
            <person name="Israni S."/>
            <person name="Pitluck S."/>
            <person name="Bryant D."/>
            <person name="Schmutz J."/>
            <person name="Larimer F."/>
            <person name="Land M."/>
            <person name="Kyrpides N."/>
            <person name="Ivanova N."/>
            <person name="Richardson P."/>
        </authorList>
    </citation>
    <scope>NUCLEOTIDE SEQUENCE [LARGE SCALE GENOMIC DNA]</scope>
    <source>
        <strain evidence="9">CaD3</strain>
    </source>
</reference>
<evidence type="ECO:0000256" key="5">
    <source>
        <dbReference type="ARBA" id="ARBA00022989"/>
    </source>
</evidence>
<feature type="transmembrane region" description="Helical" evidence="7">
    <location>
        <begin position="225"/>
        <end position="242"/>
    </location>
</feature>
<dbReference type="AlphaFoldDB" id="Q3AT45"/>
<feature type="transmembrane region" description="Helical" evidence="7">
    <location>
        <begin position="104"/>
        <end position="127"/>
    </location>
</feature>
<keyword evidence="3" id="KW-1003">Cell membrane</keyword>
<feature type="domain" description="PDGLE" evidence="8">
    <location>
        <begin position="225"/>
        <end position="318"/>
    </location>
</feature>
<evidence type="ECO:0000256" key="1">
    <source>
        <dbReference type="ARBA" id="ARBA00004651"/>
    </source>
</evidence>
<keyword evidence="2" id="KW-0813">Transport</keyword>
<proteinExistence type="predicted"/>
<dbReference type="OrthoDB" id="5395048at2"/>
<evidence type="ECO:0000256" key="4">
    <source>
        <dbReference type="ARBA" id="ARBA00022692"/>
    </source>
</evidence>
<feature type="transmembrane region" description="Helical" evidence="7">
    <location>
        <begin position="139"/>
        <end position="161"/>
    </location>
</feature>
<dbReference type="PANTHER" id="PTHR34229:SF1">
    <property type="entry name" value="METAL TRANSPORT PROTEIN HI_1621-RELATED"/>
    <property type="match status" value="1"/>
</dbReference>
<feature type="transmembrane region" description="Helical" evidence="7">
    <location>
        <begin position="295"/>
        <end position="318"/>
    </location>
</feature>
<dbReference type="eggNOG" id="COG0310">
    <property type="taxonomic scope" value="Bacteria"/>
</dbReference>
<dbReference type="HOGENOM" id="CLU_052508_0_1_10"/>
<dbReference type="KEGG" id="cch:Cag_0557"/>
<dbReference type="GO" id="GO:0005886">
    <property type="term" value="C:plasma membrane"/>
    <property type="evidence" value="ECO:0007669"/>
    <property type="project" value="UniProtKB-SubCell"/>
</dbReference>
<comment type="subcellular location">
    <subcellularLocation>
        <location evidence="1">Cell membrane</location>
        <topology evidence="1">Multi-pass membrane protein</topology>
    </subcellularLocation>
</comment>
<feature type="transmembrane region" description="Helical" evidence="7">
    <location>
        <begin position="40"/>
        <end position="60"/>
    </location>
</feature>
<dbReference type="STRING" id="340177.Cag_0557"/>
<gene>
    <name evidence="9" type="ordered locus">Cag_0557</name>
</gene>
<accession>Q3AT45</accession>
<dbReference type="InterPro" id="IPR025937">
    <property type="entry name" value="PDGLE_dom"/>
</dbReference>